<accession>A0A814R2I8</accession>
<dbReference type="Proteomes" id="UP000663868">
    <property type="component" value="Unassembled WGS sequence"/>
</dbReference>
<proteinExistence type="predicted"/>
<protein>
    <submittedName>
        <fullName evidence="1">Uncharacterized protein</fullName>
    </submittedName>
</protein>
<sequence length="483" mass="56394">MDKSQVNDFMSNDSINNEIEVSDECKQYHEFRIGALKSEFHINIHEKIANCLRPENDSYELSNKLDAMWRYRWSTIYRRGCSSPIFSRINKINNTLIIDCPLSMQPKYGFSNRASVFEDYIEPVSLDDHEWVYAQCHLPFYSEPTVRLHFHAQPFSNRKSVKKSKKANVVFIQFDALGRQGFYRRMPRSYQLLTSYRNDSSSFSLSELSGVEAIEFFHLNVNGFNSEPNMNRLYCGIGNCQTTSLLNLYKEAKYSTSFLESYSYQLWDHIPSHSVDRMLGENYFQEFGGDTVELYQENSGCISNTTWIVDEMLDYIRDRFVMMRQGGWFSINNIVDAHSEDELNNFSVMDTKFSHFLLQLNQSNALDNTILILLGDHGLHRHDWKELWREFDQRNPFLQILIGKHIKGSKNIIKHLKANRNKLVTHADIYLTFATFSTTSLSLIPPAAINLFKEYIPDSRTCQTAEIPDKWCNCWIPKSCPKL</sequence>
<dbReference type="Gene3D" id="3.40.720.10">
    <property type="entry name" value="Alkaline Phosphatase, subunit A"/>
    <property type="match status" value="1"/>
</dbReference>
<dbReference type="InterPro" id="IPR017850">
    <property type="entry name" value="Alkaline_phosphatase_core_sf"/>
</dbReference>
<dbReference type="AlphaFoldDB" id="A0A814R2I8"/>
<dbReference type="EMBL" id="CAJNOE010000296">
    <property type="protein sequence ID" value="CAF1127843.1"/>
    <property type="molecule type" value="Genomic_DNA"/>
</dbReference>
<dbReference type="GO" id="GO:0005615">
    <property type="term" value="C:extracellular space"/>
    <property type="evidence" value="ECO:0007669"/>
    <property type="project" value="TreeGrafter"/>
</dbReference>
<dbReference type="Pfam" id="PF02995">
    <property type="entry name" value="DUF229"/>
    <property type="match status" value="1"/>
</dbReference>
<dbReference type="PANTHER" id="PTHR10974:SF1">
    <property type="entry name" value="FI08016P-RELATED"/>
    <property type="match status" value="1"/>
</dbReference>
<dbReference type="EMBL" id="CAJOBB010002911">
    <property type="protein sequence ID" value="CAF4007651.1"/>
    <property type="molecule type" value="Genomic_DNA"/>
</dbReference>
<gene>
    <name evidence="1" type="ORF">IZO911_LOCUS24517</name>
    <name evidence="2" type="ORF">KXQ929_LOCUS28873</name>
</gene>
<dbReference type="SUPFAM" id="SSF53649">
    <property type="entry name" value="Alkaline phosphatase-like"/>
    <property type="match status" value="1"/>
</dbReference>
<comment type="caution">
    <text evidence="1">The sequence shown here is derived from an EMBL/GenBank/DDBJ whole genome shotgun (WGS) entry which is preliminary data.</text>
</comment>
<evidence type="ECO:0000313" key="3">
    <source>
        <dbReference type="Proteomes" id="UP000663860"/>
    </source>
</evidence>
<evidence type="ECO:0000313" key="1">
    <source>
        <dbReference type="EMBL" id="CAF1127843.1"/>
    </source>
</evidence>
<dbReference type="PANTHER" id="PTHR10974">
    <property type="entry name" value="FI08016P-RELATED"/>
    <property type="match status" value="1"/>
</dbReference>
<name>A0A814R2I8_9BILA</name>
<dbReference type="Proteomes" id="UP000663860">
    <property type="component" value="Unassembled WGS sequence"/>
</dbReference>
<dbReference type="InterPro" id="IPR004245">
    <property type="entry name" value="DUF229"/>
</dbReference>
<evidence type="ECO:0000313" key="2">
    <source>
        <dbReference type="EMBL" id="CAF4007651.1"/>
    </source>
</evidence>
<organism evidence="1 3">
    <name type="scientific">Adineta steineri</name>
    <dbReference type="NCBI Taxonomy" id="433720"/>
    <lineage>
        <taxon>Eukaryota</taxon>
        <taxon>Metazoa</taxon>
        <taxon>Spiralia</taxon>
        <taxon>Gnathifera</taxon>
        <taxon>Rotifera</taxon>
        <taxon>Eurotatoria</taxon>
        <taxon>Bdelloidea</taxon>
        <taxon>Adinetida</taxon>
        <taxon>Adinetidae</taxon>
        <taxon>Adineta</taxon>
    </lineage>
</organism>
<reference evidence="1" key="1">
    <citation type="submission" date="2021-02" db="EMBL/GenBank/DDBJ databases">
        <authorList>
            <person name="Nowell W R."/>
        </authorList>
    </citation>
    <scope>NUCLEOTIDE SEQUENCE</scope>
</reference>